<evidence type="ECO:0000256" key="2">
    <source>
        <dbReference type="ARBA" id="ARBA00022555"/>
    </source>
</evidence>
<feature type="transmembrane region" description="Helical" evidence="8">
    <location>
        <begin position="33"/>
        <end position="55"/>
    </location>
</feature>
<dbReference type="PANTHER" id="PTHR11807">
    <property type="entry name" value="ATPASES OF THE PP SUPERFAMILY-RELATED"/>
    <property type="match status" value="1"/>
</dbReference>
<name>D0A3W7_TRYB9</name>
<dbReference type="InterPro" id="IPR014729">
    <property type="entry name" value="Rossmann-like_a/b/a_fold"/>
</dbReference>
<dbReference type="KEGG" id="tbg:TbgDal_X10540"/>
<evidence type="ECO:0000259" key="10">
    <source>
        <dbReference type="Pfam" id="PF16503"/>
    </source>
</evidence>
<keyword evidence="5 7" id="KW-0694">RNA-binding</keyword>
<evidence type="ECO:0000259" key="9">
    <source>
        <dbReference type="Pfam" id="PF01171"/>
    </source>
</evidence>
<dbReference type="GO" id="GO:0000049">
    <property type="term" value="F:tRNA binding"/>
    <property type="evidence" value="ECO:0007669"/>
    <property type="project" value="UniProtKB-UniRule"/>
</dbReference>
<comment type="similarity">
    <text evidence="7">Belongs to the TtcA family. CTU1/NCS6/ATPBD3 subfamily.</text>
</comment>
<accession>D0A3W7</accession>
<dbReference type="RefSeq" id="XP_011778225.1">
    <property type="nucleotide sequence ID" value="XM_011779923.1"/>
</dbReference>
<dbReference type="Pfam" id="PF16503">
    <property type="entry name" value="zn-ribbon_14"/>
    <property type="match status" value="1"/>
</dbReference>
<feature type="domain" description="tRNA(Ile)-lysidine/2-thiocytidine synthase N-terminal" evidence="9">
    <location>
        <begin position="183"/>
        <end position="370"/>
    </location>
</feature>
<dbReference type="VEuPathDB" id="TriTrypDB:Tbg972.10.10540"/>
<reference evidence="12" key="1">
    <citation type="journal article" date="2010" name="PLoS Negl. Trop. Dis.">
        <title>The genome sequence of Trypanosoma brucei gambiense, causative agent of chronic human african trypanosomiasis.</title>
        <authorList>
            <person name="Jackson A.P."/>
            <person name="Sanders M."/>
            <person name="Berry A."/>
            <person name="McQuillan J."/>
            <person name="Aslett M.A."/>
            <person name="Quail M.A."/>
            <person name="Chukualim B."/>
            <person name="Capewell P."/>
            <person name="MacLeod A."/>
            <person name="Melville S.E."/>
            <person name="Gibson W."/>
            <person name="Barry J.D."/>
            <person name="Berriman M."/>
            <person name="Hertz-Fowler C."/>
        </authorList>
    </citation>
    <scope>NUCLEOTIDE SEQUENCE [LARGE SCALE GENOMIC DNA]</scope>
    <source>
        <strain evidence="12">MHOM/CI/86/DAL972</strain>
    </source>
</reference>
<dbReference type="NCBIfam" id="TIGR00269">
    <property type="entry name" value="TIGR00269 family protein"/>
    <property type="match status" value="1"/>
</dbReference>
<evidence type="ECO:0000313" key="12">
    <source>
        <dbReference type="Proteomes" id="UP000002316"/>
    </source>
</evidence>
<evidence type="ECO:0000256" key="4">
    <source>
        <dbReference type="ARBA" id="ARBA00022694"/>
    </source>
</evidence>
<dbReference type="GO" id="GO:0032447">
    <property type="term" value="P:protein urmylation"/>
    <property type="evidence" value="ECO:0007669"/>
    <property type="project" value="UniProtKB-UniRule"/>
</dbReference>
<comment type="function">
    <text evidence="6 7">Plays a central role in 2-thiolation of mcm(5)S(2)U at tRNA wobble positions of tRNA(Lys), tRNA(Glu) and tRNA(Gln). Directly binds tRNAs and probably acts by catalyzing adenylation of tRNAs, an intermediate required for 2-thiolation. It is unclear whether it acts as a sulfurtransferase that transfers sulfur from thiocarboxylated URM1 onto the uridine of tRNAs at wobble position.</text>
</comment>
<comment type="subcellular location">
    <subcellularLocation>
        <location evidence="7">Cytoplasm</location>
    </subcellularLocation>
</comment>
<keyword evidence="8" id="KW-0812">Transmembrane</keyword>
<dbReference type="SUPFAM" id="SSF52402">
    <property type="entry name" value="Adenine nucleotide alpha hydrolases-like"/>
    <property type="match status" value="1"/>
</dbReference>
<dbReference type="FunFam" id="3.40.50.620:FF:000132">
    <property type="entry name" value="Cytoplasmic tRNA 2-thiolation protein 1"/>
    <property type="match status" value="1"/>
</dbReference>
<keyword evidence="4 7" id="KW-0819">tRNA processing</keyword>
<dbReference type="PANTHER" id="PTHR11807:SF12">
    <property type="entry name" value="CYTOPLASMIC TRNA 2-THIOLATION PROTEIN 1"/>
    <property type="match status" value="1"/>
</dbReference>
<gene>
    <name evidence="11" type="ORF">TbgDal_X10540</name>
</gene>
<dbReference type="HAMAP" id="MF_03053">
    <property type="entry name" value="CTU1"/>
    <property type="match status" value="1"/>
</dbReference>
<evidence type="ECO:0000256" key="5">
    <source>
        <dbReference type="ARBA" id="ARBA00022884"/>
    </source>
</evidence>
<evidence type="ECO:0000256" key="7">
    <source>
        <dbReference type="HAMAP-Rule" id="MF_03053"/>
    </source>
</evidence>
<keyword evidence="3 7" id="KW-0808">Transferase</keyword>
<dbReference type="GO" id="GO:0002143">
    <property type="term" value="P:tRNA wobble position uridine thiolation"/>
    <property type="evidence" value="ECO:0007669"/>
    <property type="project" value="TreeGrafter"/>
</dbReference>
<evidence type="ECO:0000256" key="3">
    <source>
        <dbReference type="ARBA" id="ARBA00022679"/>
    </source>
</evidence>
<dbReference type="GeneID" id="23864225"/>
<dbReference type="GO" id="GO:0002144">
    <property type="term" value="C:cytosolic tRNA wobble base thiouridylase complex"/>
    <property type="evidence" value="ECO:0007669"/>
    <property type="project" value="TreeGrafter"/>
</dbReference>
<dbReference type="AlphaFoldDB" id="D0A3W7"/>
<dbReference type="EMBL" id="FN554973">
    <property type="protein sequence ID" value="CBH15961.1"/>
    <property type="molecule type" value="Genomic_DNA"/>
</dbReference>
<evidence type="ECO:0000256" key="6">
    <source>
        <dbReference type="ARBA" id="ARBA00060195"/>
    </source>
</evidence>
<dbReference type="CDD" id="cd01713">
    <property type="entry name" value="CTU1-like"/>
    <property type="match status" value="1"/>
</dbReference>
<dbReference type="GO" id="GO:0016779">
    <property type="term" value="F:nucleotidyltransferase activity"/>
    <property type="evidence" value="ECO:0007669"/>
    <property type="project" value="UniProtKB-UniRule"/>
</dbReference>
<dbReference type="Proteomes" id="UP000002316">
    <property type="component" value="Chromosome 10"/>
</dbReference>
<protein>
    <recommendedName>
        <fullName evidence="7">Cytoplasmic tRNA 2-thiolation protein 1</fullName>
        <ecNumber evidence="7">2.7.7.-</ecNumber>
    </recommendedName>
    <alternativeName>
        <fullName evidence="7">Cytoplasmic tRNA adenylyltransferase 1</fullName>
    </alternativeName>
</protein>
<dbReference type="InterPro" id="IPR032442">
    <property type="entry name" value="CTU1_C"/>
</dbReference>
<dbReference type="InterPro" id="IPR000541">
    <property type="entry name" value="Ncs6/Tuc1/Ctu1"/>
</dbReference>
<dbReference type="GO" id="GO:0005739">
    <property type="term" value="C:mitochondrion"/>
    <property type="evidence" value="ECO:0007669"/>
    <property type="project" value="TreeGrafter"/>
</dbReference>
<proteinExistence type="inferred from homology"/>
<keyword evidence="8" id="KW-0472">Membrane</keyword>
<feature type="domain" description="Cytoplasmic tRNA 2-thiolation protein 1 C-terminal" evidence="10">
    <location>
        <begin position="411"/>
        <end position="440"/>
    </location>
</feature>
<evidence type="ECO:0000313" key="11">
    <source>
        <dbReference type="EMBL" id="CBH15961.1"/>
    </source>
</evidence>
<dbReference type="EC" id="2.7.7.-" evidence="7"/>
<dbReference type="Pfam" id="PF01171">
    <property type="entry name" value="ATP_bind_3"/>
    <property type="match status" value="1"/>
</dbReference>
<comment type="pathway">
    <text evidence="7">tRNA modification; 5-methoxycarbonylmethyl-2-thiouridine-tRNA biosynthesis.</text>
</comment>
<dbReference type="Gene3D" id="3.40.50.620">
    <property type="entry name" value="HUPs"/>
    <property type="match status" value="1"/>
</dbReference>
<sequence>MCRRVVPVAQRIPLSSFPFSAFATWIVLHSREFLSCGLLLFVAATILTGLCHSLFASPLCNEPILWQGIFAPLRAINHSFLMYILLLEQFHMCAHVPLPLLLMEQKQGKGVAGVRCRVDLKKKKLFMPPQRQCSHCEKEKAVLKRPRNGKLLCQRCFFNLFEAEVHETIMKEKLFKPGDIVACGASGGKDSTVLIHLMKLLNEQHEYGIQLLLLSIDEGIAGYRDDSLKTVHRNAEVYNLSLRVLSYKELYGWTMDEVVKVTGLRSSCTYCGVFRRQALDRGAAMLGATKVVTGHNADDLAETILMNILRGDLPRLSRCTSAITSGESLLPRVKPLKYAYEKEIVLYAHFKKLDYFTTECTYSKEAFRSEARTLLKNIEILQPRCILDTIRTGEQLRVKEQECATENPPSACTRCGYVTSQSLCRACVLLQGLNMNGPAVCVREQPQPQQQQQQQNVEVEGQ</sequence>
<dbReference type="UniPathway" id="UPA00988"/>
<keyword evidence="1 7" id="KW-0963">Cytoplasm</keyword>
<evidence type="ECO:0000256" key="8">
    <source>
        <dbReference type="SAM" id="Phobius"/>
    </source>
</evidence>
<dbReference type="InterPro" id="IPR056369">
    <property type="entry name" value="CTU1-like_ATP-bd"/>
</dbReference>
<dbReference type="OrthoDB" id="198857at2759"/>
<keyword evidence="8" id="KW-1133">Transmembrane helix</keyword>
<keyword evidence="2 7" id="KW-0820">tRNA-binding</keyword>
<organism evidence="11 12">
    <name type="scientific">Trypanosoma brucei gambiense (strain MHOM/CI/86/DAL972)</name>
    <dbReference type="NCBI Taxonomy" id="679716"/>
    <lineage>
        <taxon>Eukaryota</taxon>
        <taxon>Discoba</taxon>
        <taxon>Euglenozoa</taxon>
        <taxon>Kinetoplastea</taxon>
        <taxon>Metakinetoplastina</taxon>
        <taxon>Trypanosomatida</taxon>
        <taxon>Trypanosomatidae</taxon>
        <taxon>Trypanosoma</taxon>
    </lineage>
</organism>
<evidence type="ECO:0000256" key="1">
    <source>
        <dbReference type="ARBA" id="ARBA00022490"/>
    </source>
</evidence>
<dbReference type="InterPro" id="IPR011063">
    <property type="entry name" value="TilS/TtcA_N"/>
</dbReference>